<dbReference type="Proteomes" id="UP001623384">
    <property type="component" value="Chromosome"/>
</dbReference>
<feature type="region of interest" description="Disordered" evidence="6">
    <location>
        <begin position="1"/>
        <end position="36"/>
    </location>
</feature>
<evidence type="ECO:0000313" key="9">
    <source>
        <dbReference type="Proteomes" id="UP001623384"/>
    </source>
</evidence>
<reference evidence="8 9" key="1">
    <citation type="submission" date="2024-03" db="EMBL/GenBank/DDBJ databases">
        <title>Rhodococcus navarretei sp. nov. and Pseudarthrobacter quantumdoti sp. nov., two new species with the ability to biosynthesize Quantum Dots isolated from soil samples at Union Glacier, Antarctica.</title>
        <authorList>
            <person name="Vargas M."/>
        </authorList>
    </citation>
    <scope>NUCLEOTIDE SEQUENCE [LARGE SCALE GENOMIC DNA]</scope>
    <source>
        <strain evidence="8 9">RC-2-3</strain>
    </source>
</reference>
<dbReference type="InterPro" id="IPR003012">
    <property type="entry name" value="Tet_transcr_reg_TetR"/>
</dbReference>
<dbReference type="Pfam" id="PF02909">
    <property type="entry name" value="TetR_C_1"/>
    <property type="match status" value="1"/>
</dbReference>
<evidence type="ECO:0000256" key="4">
    <source>
        <dbReference type="ARBA" id="ARBA00023163"/>
    </source>
</evidence>
<dbReference type="PROSITE" id="PS50977">
    <property type="entry name" value="HTH_TETR_2"/>
    <property type="match status" value="1"/>
</dbReference>
<sequence length="246" mass="26106">MLETTNERAGMPAVSATQGRPSGTAGTQRRRAGRPSAAVLDKAGITAAALELINRKGYDGLTMAALARELDVAPSALYNHVASKQDVLLLVEDHLMSLVDVSGFGSAAWEAAVRTWAWSYRDVFAVHTPLIPVIAVLPVTDAPQTLAMYETVSKGFADAGFPQEHIIPAIVALESFIFGSAYDVTAPEDIFESGSMAESTPYFTAAVRSSASRRDAPAGQERGRPADTAFHRGLEALITGFGAIRK</sequence>
<feature type="DNA-binding region" description="H-T-H motif" evidence="5">
    <location>
        <begin position="62"/>
        <end position="81"/>
    </location>
</feature>
<keyword evidence="9" id="KW-1185">Reference proteome</keyword>
<evidence type="ECO:0000259" key="7">
    <source>
        <dbReference type="PROSITE" id="PS50977"/>
    </source>
</evidence>
<dbReference type="PRINTS" id="PR00455">
    <property type="entry name" value="HTHTETR"/>
</dbReference>
<keyword evidence="2" id="KW-0805">Transcription regulation</keyword>
<gene>
    <name evidence="8" type="ORF">WHH00_18350</name>
</gene>
<keyword evidence="1" id="KW-0678">Repressor</keyword>
<evidence type="ECO:0000256" key="2">
    <source>
        <dbReference type="ARBA" id="ARBA00023015"/>
    </source>
</evidence>
<dbReference type="EMBL" id="CP148033">
    <property type="protein sequence ID" value="WXK92990.1"/>
    <property type="molecule type" value="Genomic_DNA"/>
</dbReference>
<evidence type="ECO:0000313" key="8">
    <source>
        <dbReference type="EMBL" id="WXK92990.1"/>
    </source>
</evidence>
<dbReference type="RefSeq" id="WP_406635058.1">
    <property type="nucleotide sequence ID" value="NZ_CP148033.1"/>
</dbReference>
<organism evidence="8 9">
    <name type="scientific">Pseudarthrobacter quantipunctorum</name>
    <dbReference type="NCBI Taxonomy" id="3128980"/>
    <lineage>
        <taxon>Bacteria</taxon>
        <taxon>Bacillati</taxon>
        <taxon>Actinomycetota</taxon>
        <taxon>Actinomycetes</taxon>
        <taxon>Micrococcales</taxon>
        <taxon>Micrococcaceae</taxon>
        <taxon>Pseudarthrobacter</taxon>
    </lineage>
</organism>
<dbReference type="Pfam" id="PF00440">
    <property type="entry name" value="TetR_N"/>
    <property type="match status" value="1"/>
</dbReference>
<evidence type="ECO:0000256" key="6">
    <source>
        <dbReference type="SAM" id="MobiDB-lite"/>
    </source>
</evidence>
<dbReference type="Gene3D" id="1.10.357.10">
    <property type="entry name" value="Tetracycline Repressor, domain 2"/>
    <property type="match status" value="1"/>
</dbReference>
<feature type="domain" description="HTH tetR-type" evidence="7">
    <location>
        <begin position="39"/>
        <end position="99"/>
    </location>
</feature>
<evidence type="ECO:0000256" key="3">
    <source>
        <dbReference type="ARBA" id="ARBA00023125"/>
    </source>
</evidence>
<dbReference type="SUPFAM" id="SSF46689">
    <property type="entry name" value="Homeodomain-like"/>
    <property type="match status" value="1"/>
</dbReference>
<dbReference type="InterPro" id="IPR050109">
    <property type="entry name" value="HTH-type_TetR-like_transc_reg"/>
</dbReference>
<dbReference type="PRINTS" id="PR00400">
    <property type="entry name" value="TETREPRESSOR"/>
</dbReference>
<evidence type="ECO:0000256" key="5">
    <source>
        <dbReference type="PROSITE-ProRule" id="PRU00335"/>
    </source>
</evidence>
<keyword evidence="4" id="KW-0804">Transcription</keyword>
<proteinExistence type="predicted"/>
<dbReference type="InterPro" id="IPR004111">
    <property type="entry name" value="Repressor_TetR_C"/>
</dbReference>
<dbReference type="SUPFAM" id="SSF48498">
    <property type="entry name" value="Tetracyclin repressor-like, C-terminal domain"/>
    <property type="match status" value="1"/>
</dbReference>
<name>A0ABZ2RA43_9MICC</name>
<dbReference type="PANTHER" id="PTHR30055:SF151">
    <property type="entry name" value="TRANSCRIPTIONAL REGULATORY PROTEIN"/>
    <property type="match status" value="1"/>
</dbReference>
<dbReference type="InterPro" id="IPR009057">
    <property type="entry name" value="Homeodomain-like_sf"/>
</dbReference>
<evidence type="ECO:0000256" key="1">
    <source>
        <dbReference type="ARBA" id="ARBA00022491"/>
    </source>
</evidence>
<keyword evidence="3 5" id="KW-0238">DNA-binding</keyword>
<protein>
    <submittedName>
        <fullName evidence="8">TetR family transcriptional regulator</fullName>
    </submittedName>
</protein>
<dbReference type="InterPro" id="IPR001647">
    <property type="entry name" value="HTH_TetR"/>
</dbReference>
<accession>A0ABZ2RA43</accession>
<dbReference type="PANTHER" id="PTHR30055">
    <property type="entry name" value="HTH-TYPE TRANSCRIPTIONAL REGULATOR RUTR"/>
    <property type="match status" value="1"/>
</dbReference>
<dbReference type="InterPro" id="IPR036271">
    <property type="entry name" value="Tet_transcr_reg_TetR-rel_C_sf"/>
</dbReference>